<gene>
    <name evidence="1" type="ORF">FOVG_06979</name>
</gene>
<reference evidence="1" key="2">
    <citation type="submission" date="2012-05" db="EMBL/GenBank/DDBJ databases">
        <title>Annotation of the Genome Sequence of Fusarium oxysporum HDV247.</title>
        <authorList>
            <consortium name="The Broad Institute Genomics Platform"/>
            <person name="Ma L.-J."/>
            <person name="Corby-Kistler H."/>
            <person name="Broz K."/>
            <person name="Gale L.R."/>
            <person name="Jonkers W."/>
            <person name="O'Donnell K."/>
            <person name="Ploetz R."/>
            <person name="Steinberg C."/>
            <person name="Schwartz D.C."/>
            <person name="VanEtten H."/>
            <person name="Zhou S."/>
            <person name="Young S.K."/>
            <person name="Zeng Q."/>
            <person name="Gargeya S."/>
            <person name="Fitzgerald M."/>
            <person name="Abouelleil A."/>
            <person name="Alvarado L."/>
            <person name="Chapman S.B."/>
            <person name="Gainer-Dewar J."/>
            <person name="Goldberg J."/>
            <person name="Griggs A."/>
            <person name="Gujja S."/>
            <person name="Hansen M."/>
            <person name="Howarth C."/>
            <person name="Imamovic A."/>
            <person name="Ireland A."/>
            <person name="Larimer J."/>
            <person name="McCowan C."/>
            <person name="Murphy C."/>
            <person name="Pearson M."/>
            <person name="Poon T.W."/>
            <person name="Priest M."/>
            <person name="Roberts A."/>
            <person name="Saif S."/>
            <person name="Shea T."/>
            <person name="Sykes S."/>
            <person name="Wortman J."/>
            <person name="Nusbaum C."/>
            <person name="Birren B."/>
        </authorList>
    </citation>
    <scope>NUCLEOTIDE SEQUENCE</scope>
    <source>
        <strain evidence="1">HDV247</strain>
    </source>
</reference>
<dbReference type="HOGENOM" id="CLU_3242222_0_0_1"/>
<sequence>METMYGVRGARATGRHTHWPVALCPSGSAQCQILHPPNFKRPP</sequence>
<reference evidence="1" key="1">
    <citation type="submission" date="2011-10" db="EMBL/GenBank/DDBJ databases">
        <title>The Genome Sequence of Fusarium oxysporum HDV247.</title>
        <authorList>
            <consortium name="The Broad Institute Genome Sequencing Platform"/>
            <person name="Ma L.-J."/>
            <person name="Gale L.R."/>
            <person name="Schwartz D.C."/>
            <person name="Zhou S."/>
            <person name="Corby-Kistler H."/>
            <person name="Young S.K."/>
            <person name="Zeng Q."/>
            <person name="Gargeya S."/>
            <person name="Fitzgerald M."/>
            <person name="Haas B."/>
            <person name="Abouelleil A."/>
            <person name="Alvarado L."/>
            <person name="Arachchi H.M."/>
            <person name="Berlin A."/>
            <person name="Brown A."/>
            <person name="Chapman S.B."/>
            <person name="Chen Z."/>
            <person name="Dunbar C."/>
            <person name="Freedman E."/>
            <person name="Gearin G."/>
            <person name="Goldberg J."/>
            <person name="Griggs A."/>
            <person name="Gujja S."/>
            <person name="Heiman D."/>
            <person name="Howarth C."/>
            <person name="Larson L."/>
            <person name="Lui A."/>
            <person name="MacDonald P.J.P."/>
            <person name="Montmayeur A."/>
            <person name="Murphy C."/>
            <person name="Neiman D."/>
            <person name="Pearson M."/>
            <person name="Priest M."/>
            <person name="Roberts A."/>
            <person name="Saif S."/>
            <person name="Shea T."/>
            <person name="Shenoy N."/>
            <person name="Sisk P."/>
            <person name="Stolte C."/>
            <person name="Sykes S."/>
            <person name="Wortman J."/>
            <person name="Nusbaum C."/>
            <person name="Birren B."/>
        </authorList>
    </citation>
    <scope>NUCLEOTIDE SEQUENCE [LARGE SCALE GENOMIC DNA]</scope>
    <source>
        <strain evidence="1">HDV247</strain>
    </source>
</reference>
<proteinExistence type="predicted"/>
<protein>
    <submittedName>
        <fullName evidence="1">Uncharacterized protein</fullName>
    </submittedName>
</protein>
<organism evidence="1">
    <name type="scientific">Fusarium oxysporum f. sp. pisi HDV247</name>
    <dbReference type="NCBI Taxonomy" id="1080344"/>
    <lineage>
        <taxon>Eukaryota</taxon>
        <taxon>Fungi</taxon>
        <taxon>Dikarya</taxon>
        <taxon>Ascomycota</taxon>
        <taxon>Pezizomycotina</taxon>
        <taxon>Sordariomycetes</taxon>
        <taxon>Hypocreomycetidae</taxon>
        <taxon>Hypocreales</taxon>
        <taxon>Nectriaceae</taxon>
        <taxon>Fusarium</taxon>
        <taxon>Fusarium oxysporum species complex</taxon>
    </lineage>
</organism>
<dbReference type="AlphaFoldDB" id="W9PMA9"/>
<dbReference type="EMBL" id="JH650971">
    <property type="protein sequence ID" value="EXA46253.1"/>
    <property type="molecule type" value="Genomic_DNA"/>
</dbReference>
<dbReference type="Proteomes" id="UP000030751">
    <property type="component" value="Unassembled WGS sequence"/>
</dbReference>
<name>W9PMA9_FUSOX</name>
<evidence type="ECO:0000313" key="1">
    <source>
        <dbReference type="EMBL" id="EXA46253.1"/>
    </source>
</evidence>
<accession>W9PMA9</accession>